<gene>
    <name evidence="2" type="ORF">MUK42_14214</name>
</gene>
<proteinExistence type="predicted"/>
<evidence type="ECO:0000313" key="3">
    <source>
        <dbReference type="Proteomes" id="UP001055439"/>
    </source>
</evidence>
<keyword evidence="1" id="KW-0812">Transmembrane</keyword>
<name>A0A9E7LCK9_9LILI</name>
<sequence>MMRRHFACRPPKRVSSCLLHQAAHPRRGRRGGCCSASRSFGRDRSRWLHEKGSCSERRGVLASQLIDVFISSAAVVLWYVFMFLYVVALRSCWHCFMEK</sequence>
<dbReference type="EMBL" id="CP097511">
    <property type="protein sequence ID" value="URE45649.1"/>
    <property type="molecule type" value="Genomic_DNA"/>
</dbReference>
<keyword evidence="3" id="KW-1185">Reference proteome</keyword>
<protein>
    <submittedName>
        <fullName evidence="2">Uncharacterized protein</fullName>
    </submittedName>
</protein>
<dbReference type="Proteomes" id="UP001055439">
    <property type="component" value="Chromosome 9"/>
</dbReference>
<accession>A0A9E7LCK9</accession>
<keyword evidence="1" id="KW-0472">Membrane</keyword>
<feature type="transmembrane region" description="Helical" evidence="1">
    <location>
        <begin position="65"/>
        <end position="88"/>
    </location>
</feature>
<dbReference type="AlphaFoldDB" id="A0A9E7LCK9"/>
<evidence type="ECO:0000256" key="1">
    <source>
        <dbReference type="SAM" id="Phobius"/>
    </source>
</evidence>
<keyword evidence="1" id="KW-1133">Transmembrane helix</keyword>
<organism evidence="2 3">
    <name type="scientific">Musa troglodytarum</name>
    <name type="common">fe'i banana</name>
    <dbReference type="NCBI Taxonomy" id="320322"/>
    <lineage>
        <taxon>Eukaryota</taxon>
        <taxon>Viridiplantae</taxon>
        <taxon>Streptophyta</taxon>
        <taxon>Embryophyta</taxon>
        <taxon>Tracheophyta</taxon>
        <taxon>Spermatophyta</taxon>
        <taxon>Magnoliopsida</taxon>
        <taxon>Liliopsida</taxon>
        <taxon>Zingiberales</taxon>
        <taxon>Musaceae</taxon>
        <taxon>Musa</taxon>
    </lineage>
</organism>
<evidence type="ECO:0000313" key="2">
    <source>
        <dbReference type="EMBL" id="URE45649.1"/>
    </source>
</evidence>
<reference evidence="2" key="1">
    <citation type="submission" date="2022-05" db="EMBL/GenBank/DDBJ databases">
        <title>The Musa troglodytarum L. genome provides insights into the mechanism of non-climacteric behaviour and enrichment of carotenoids.</title>
        <authorList>
            <person name="Wang J."/>
        </authorList>
    </citation>
    <scope>NUCLEOTIDE SEQUENCE</scope>
    <source>
        <tissue evidence="2">Leaf</tissue>
    </source>
</reference>